<dbReference type="InterPro" id="IPR036388">
    <property type="entry name" value="WH-like_DNA-bd_sf"/>
</dbReference>
<evidence type="ECO:0000259" key="1">
    <source>
        <dbReference type="Pfam" id="PF03551"/>
    </source>
</evidence>
<organism evidence="2 3">
    <name type="scientific">Kutzneria buriramensis</name>
    <dbReference type="NCBI Taxonomy" id="1045776"/>
    <lineage>
        <taxon>Bacteria</taxon>
        <taxon>Bacillati</taxon>
        <taxon>Actinomycetota</taxon>
        <taxon>Actinomycetes</taxon>
        <taxon>Pseudonocardiales</taxon>
        <taxon>Pseudonocardiaceae</taxon>
        <taxon>Kutzneria</taxon>
    </lineage>
</organism>
<evidence type="ECO:0000313" key="3">
    <source>
        <dbReference type="Proteomes" id="UP000256269"/>
    </source>
</evidence>
<name>A0A3E0HQ01_9PSEU</name>
<dbReference type="Proteomes" id="UP000256269">
    <property type="component" value="Unassembled WGS sequence"/>
</dbReference>
<reference evidence="2 3" key="1">
    <citation type="submission" date="2018-08" db="EMBL/GenBank/DDBJ databases">
        <title>Genomic Encyclopedia of Archaeal and Bacterial Type Strains, Phase II (KMG-II): from individual species to whole genera.</title>
        <authorList>
            <person name="Goeker M."/>
        </authorList>
    </citation>
    <scope>NUCLEOTIDE SEQUENCE [LARGE SCALE GENOMIC DNA]</scope>
    <source>
        <strain evidence="2 3">DSM 45791</strain>
    </source>
</reference>
<keyword evidence="3" id="KW-1185">Reference proteome</keyword>
<sequence>MREGEPRNFVQPCLLLLLDERPDHGYELIERLRLLCGVDNDASGIYRALRNLERAGLVCSSWTTATPGPARRMYHLTANGAAVLAESAAALTRTRASIDAFLHRYARRAEHSRGAAVYRFQR</sequence>
<dbReference type="AlphaFoldDB" id="A0A3E0HQ01"/>
<dbReference type="Pfam" id="PF03551">
    <property type="entry name" value="PadR"/>
    <property type="match status" value="1"/>
</dbReference>
<protein>
    <submittedName>
        <fullName evidence="2">Poly-beta-hydroxybutyrate-responsive repressor</fullName>
    </submittedName>
</protein>
<accession>A0A3E0HQ01</accession>
<dbReference type="PANTHER" id="PTHR33169:SF14">
    <property type="entry name" value="TRANSCRIPTIONAL REGULATOR RV3488"/>
    <property type="match status" value="1"/>
</dbReference>
<dbReference type="InterPro" id="IPR052509">
    <property type="entry name" value="Metal_resp_DNA-bind_regulator"/>
</dbReference>
<proteinExistence type="predicted"/>
<dbReference type="RefSeq" id="WP_170217586.1">
    <property type="nucleotide sequence ID" value="NZ_CP144375.1"/>
</dbReference>
<dbReference type="EMBL" id="QUNO01000005">
    <property type="protein sequence ID" value="REH48642.1"/>
    <property type="molecule type" value="Genomic_DNA"/>
</dbReference>
<dbReference type="PANTHER" id="PTHR33169">
    <property type="entry name" value="PADR-FAMILY TRANSCRIPTIONAL REGULATOR"/>
    <property type="match status" value="1"/>
</dbReference>
<dbReference type="Gene3D" id="1.10.10.10">
    <property type="entry name" value="Winged helix-like DNA-binding domain superfamily/Winged helix DNA-binding domain"/>
    <property type="match status" value="1"/>
</dbReference>
<feature type="domain" description="Transcription regulator PadR N-terminal" evidence="1">
    <location>
        <begin position="14"/>
        <end position="86"/>
    </location>
</feature>
<dbReference type="SUPFAM" id="SSF46785">
    <property type="entry name" value="Winged helix' DNA-binding domain"/>
    <property type="match status" value="1"/>
</dbReference>
<dbReference type="InterPro" id="IPR036390">
    <property type="entry name" value="WH_DNA-bd_sf"/>
</dbReference>
<dbReference type="InterPro" id="IPR005149">
    <property type="entry name" value="Tscrpt_reg_PadR_N"/>
</dbReference>
<comment type="caution">
    <text evidence="2">The sequence shown here is derived from an EMBL/GenBank/DDBJ whole genome shotgun (WGS) entry which is preliminary data.</text>
</comment>
<gene>
    <name evidence="2" type="ORF">BCF44_105501</name>
</gene>
<evidence type="ECO:0000313" key="2">
    <source>
        <dbReference type="EMBL" id="REH48642.1"/>
    </source>
</evidence>